<evidence type="ECO:0000313" key="2">
    <source>
        <dbReference type="Proteomes" id="UP000029024"/>
    </source>
</evidence>
<sequence>MSESLVREKLASVFGGKVQGDFRIGNRNSTTQKEARIHFGPIQGHGALVAEMDTSQTFRIQGRHEVLRRNPVAPANLVDLSLLHAVPQEGRNRDQYGWFSPIQLILPFAGSLV</sequence>
<reference evidence="1 2" key="1">
    <citation type="submission" date="2014-03" db="EMBL/GenBank/DDBJ databases">
        <title>Genomics of Bifidobacteria.</title>
        <authorList>
            <person name="Ventura M."/>
            <person name="Milani C."/>
            <person name="Lugli G.A."/>
        </authorList>
    </citation>
    <scope>NUCLEOTIDE SEQUENCE [LARGE SCALE GENOMIC DNA]</scope>
    <source>
        <strain evidence="1 2">LMG 21814</strain>
    </source>
</reference>
<dbReference type="AlphaFoldDB" id="A0A087BHM2"/>
<gene>
    <name evidence="1" type="ORF">BLSS_1818</name>
</gene>
<organism evidence="1 2">
    <name type="scientific">Bifidobacterium longum subsp. suis</name>
    <dbReference type="NCBI Taxonomy" id="1695"/>
    <lineage>
        <taxon>Bacteria</taxon>
        <taxon>Bacillati</taxon>
        <taxon>Actinomycetota</taxon>
        <taxon>Actinomycetes</taxon>
        <taxon>Bifidobacteriales</taxon>
        <taxon>Bifidobacteriaceae</taxon>
        <taxon>Bifidobacterium</taxon>
    </lineage>
</organism>
<accession>A0A087BHM2</accession>
<dbReference type="Proteomes" id="UP000029024">
    <property type="component" value="Unassembled WGS sequence"/>
</dbReference>
<comment type="caution">
    <text evidence="1">The sequence shown here is derived from an EMBL/GenBank/DDBJ whole genome shotgun (WGS) entry which is preliminary data.</text>
</comment>
<protein>
    <submittedName>
        <fullName evidence="1">Uncharacterized protein</fullName>
    </submittedName>
</protein>
<name>A0A087BHM2_BIFLN</name>
<proteinExistence type="predicted"/>
<evidence type="ECO:0000313" key="1">
    <source>
        <dbReference type="EMBL" id="KFI70522.1"/>
    </source>
</evidence>
<dbReference type="EMBL" id="JGZA01000013">
    <property type="protein sequence ID" value="KFI70522.1"/>
    <property type="molecule type" value="Genomic_DNA"/>
</dbReference>